<evidence type="ECO:0000313" key="6">
    <source>
        <dbReference type="EMBL" id="RVU01355.1"/>
    </source>
</evidence>
<evidence type="ECO:0000259" key="3">
    <source>
        <dbReference type="Pfam" id="PF07944"/>
    </source>
</evidence>
<dbReference type="AlphaFoldDB" id="A0A3S2Y3W0"/>
<keyword evidence="7" id="KW-1185">Reference proteome</keyword>
<feature type="domain" description="Non-reducing end beta-L-arabinofuranosidase-like GH127 middle" evidence="5">
    <location>
        <begin position="777"/>
        <end position="861"/>
    </location>
</feature>
<dbReference type="InterPro" id="IPR049046">
    <property type="entry name" value="Beta-AFase-like_GH127_middle"/>
</dbReference>
<dbReference type="InterPro" id="IPR008928">
    <property type="entry name" value="6-hairpin_glycosidase_sf"/>
</dbReference>
<evidence type="ECO:0000313" key="7">
    <source>
        <dbReference type="Proteomes" id="UP000282759"/>
    </source>
</evidence>
<sequence length="964" mass="108528">MAISTTNSIIKPCYLNYGINTFISPKRHRYSHFSIYMKKILLIILVCFLYAQGLFAQRYLSDTFTAADSLVNIAYGSAPNYQHKTQTLLLDFYEPRGDKTSKRPLIIYVHGGGFVEGTRKWASVRLMCEKLAMKGYAVASIDYRLDPTVNVFQSDTNRRPITDAMHDLKAAIRFFKANQNKYRIDTANIVTGGESAGAITAMAAAYVDKLSEVKNYKKTNPNTVDGNSGNPGYSTRPKAVMCLCGIGDTLAMERPSDPPMLWIHGSKDPMLPIEWGQQVVTRAKNIGLPYEAIVFKGATHCPWYFGLPNWRSYLDSTVNYVANYLYYKGFAFGDKEVFAKVKPIAEKYQILPLNAVKPTGWLKQQVQDNLDGFTGHLDSLVPDLILKDDIYNKDRLTRKVKSKDVGAQGGGGGNNENEDNSWQVQFLWWNSETQSNWRDGYIRSAILANDKEHLSRIAKYIKGILATQDADGYLGIYDKELRYKFDQENGELWSKATLLRGLLAWYDYTKDKTVLTAIIRAVDNVMINWPVNKSHPFLAMKPDVSGLSHGLMFTDVLESLYHLTGNQKYMDYVLFMYKDFSEQVINEDAQYRKLLNADLLLRGHGVHTYEHLRTVAAAYYASGSPKLKQALHNFLEKVILATTASGAPVGDEWVLGRKADATKRGYEYCSLQELLHSYASLYAKSGENDYGDKIEKLFFNAAQGARHPSQSCIAYLKSDNSYAMEGWLNLDSADKHQVRYKYSPVHQDAAVCCVPNAGRIAPYYIQNMWMKSGNSLVASLLGPSTVNTTISGKPVSVKEVTEYPYSNSISFIITANGNFTLKIRKPEWVSKYTVSLMHTEEDGFIVISKNWKGTEMVKVDFAPEVKVNQDINNETYFTYGALVLAHPIAAKEIKGKSFPLAGFNDYRYEPENLEVLQYSGAPVKVAGNDKFTTSLYNPVTKQTETVTLQPIGSTILRQTTFKQK</sequence>
<reference evidence="6 7" key="1">
    <citation type="submission" date="2019-01" db="EMBL/GenBank/DDBJ databases">
        <authorList>
            <person name="Chen W.-M."/>
        </authorList>
    </citation>
    <scope>NUCLEOTIDE SEQUENCE [LARGE SCALE GENOMIC DNA]</scope>
    <source>
        <strain evidence="6 7">YBJ-36</strain>
    </source>
</reference>
<proteinExistence type="predicted"/>
<keyword evidence="1" id="KW-0378">Hydrolase</keyword>
<comment type="caution">
    <text evidence="6">The sequence shown here is derived from an EMBL/GenBank/DDBJ whole genome shotgun (WGS) entry which is preliminary data.</text>
</comment>
<name>A0A3S2Y3W0_9SPHI</name>
<dbReference type="InterPro" id="IPR029058">
    <property type="entry name" value="AB_hydrolase_fold"/>
</dbReference>
<keyword evidence="2" id="KW-1133">Transmembrane helix</keyword>
<organism evidence="6 7">
    <name type="scientific">Mucilaginibacter limnophilus</name>
    <dbReference type="NCBI Taxonomy" id="1932778"/>
    <lineage>
        <taxon>Bacteria</taxon>
        <taxon>Pseudomonadati</taxon>
        <taxon>Bacteroidota</taxon>
        <taxon>Sphingobacteriia</taxon>
        <taxon>Sphingobacteriales</taxon>
        <taxon>Sphingobacteriaceae</taxon>
        <taxon>Mucilaginibacter</taxon>
    </lineage>
</organism>
<evidence type="ECO:0000259" key="5">
    <source>
        <dbReference type="Pfam" id="PF20736"/>
    </source>
</evidence>
<feature type="domain" description="Non-reducing end beta-L-arabinofuranosidase-like GH127 catalytic" evidence="3">
    <location>
        <begin position="433"/>
        <end position="763"/>
    </location>
</feature>
<dbReference type="EMBL" id="SACK01000002">
    <property type="protein sequence ID" value="RVU01355.1"/>
    <property type="molecule type" value="Genomic_DNA"/>
</dbReference>
<accession>A0A3S2Y3W0</accession>
<dbReference type="Gene3D" id="3.40.50.1820">
    <property type="entry name" value="alpha/beta hydrolase"/>
    <property type="match status" value="1"/>
</dbReference>
<evidence type="ECO:0000256" key="2">
    <source>
        <dbReference type="SAM" id="Phobius"/>
    </source>
</evidence>
<protein>
    <submittedName>
        <fullName evidence="6">Uncharacterized protein</fullName>
    </submittedName>
</protein>
<dbReference type="PANTHER" id="PTHR48081">
    <property type="entry name" value="AB HYDROLASE SUPERFAMILY PROTEIN C4A8.06C"/>
    <property type="match status" value="1"/>
</dbReference>
<dbReference type="SUPFAM" id="SSF48208">
    <property type="entry name" value="Six-hairpin glycosidases"/>
    <property type="match status" value="1"/>
</dbReference>
<dbReference type="Pfam" id="PF20434">
    <property type="entry name" value="BD-FAE"/>
    <property type="match status" value="1"/>
</dbReference>
<dbReference type="OrthoDB" id="9777975at2"/>
<dbReference type="GO" id="GO:0005975">
    <property type="term" value="P:carbohydrate metabolic process"/>
    <property type="evidence" value="ECO:0007669"/>
    <property type="project" value="InterPro"/>
</dbReference>
<dbReference type="InterPro" id="IPR050300">
    <property type="entry name" value="GDXG_lipolytic_enzyme"/>
</dbReference>
<feature type="domain" description="BD-FAE-like" evidence="4">
    <location>
        <begin position="90"/>
        <end position="217"/>
    </location>
</feature>
<dbReference type="InterPro" id="IPR049492">
    <property type="entry name" value="BD-FAE-like_dom"/>
</dbReference>
<gene>
    <name evidence="6" type="ORF">EOD41_05160</name>
</gene>
<dbReference type="GO" id="GO:0016787">
    <property type="term" value="F:hydrolase activity"/>
    <property type="evidence" value="ECO:0007669"/>
    <property type="project" value="UniProtKB-KW"/>
</dbReference>
<evidence type="ECO:0000256" key="1">
    <source>
        <dbReference type="ARBA" id="ARBA00022801"/>
    </source>
</evidence>
<dbReference type="SUPFAM" id="SSF53474">
    <property type="entry name" value="alpha/beta-Hydrolases"/>
    <property type="match status" value="1"/>
</dbReference>
<feature type="transmembrane region" description="Helical" evidence="2">
    <location>
        <begin position="36"/>
        <end position="55"/>
    </location>
</feature>
<dbReference type="Proteomes" id="UP000282759">
    <property type="component" value="Unassembled WGS sequence"/>
</dbReference>
<keyword evidence="2" id="KW-0472">Membrane</keyword>
<dbReference type="Pfam" id="PF07944">
    <property type="entry name" value="Beta-AFase-like_GH127_cat"/>
    <property type="match status" value="1"/>
</dbReference>
<evidence type="ECO:0000259" key="4">
    <source>
        <dbReference type="Pfam" id="PF20434"/>
    </source>
</evidence>
<dbReference type="InterPro" id="IPR012878">
    <property type="entry name" value="Beta-AFase-like_GH127_cat"/>
</dbReference>
<dbReference type="Pfam" id="PF20736">
    <property type="entry name" value="Glyco_hydro127M"/>
    <property type="match status" value="1"/>
</dbReference>
<keyword evidence="2" id="KW-0812">Transmembrane</keyword>